<keyword evidence="4" id="KW-1185">Reference proteome</keyword>
<sequence>MRIIMLTIGTRGDVQPFVALGVGLQKRGYEVVIATSSHFESFVLKQGIGFSPIRADYMKLTESEEGKRMLGNNPLEILKQMKKLIYPMITQMLEDIWAASQHADVLIYHPKVIGGYDIAQKRGIPAFIAHPTPIIAPTGDFTNPILPISISNRWLNEKSYVLNRLFLLSFMGIMNKWRRETLNLPARSIFTNDLSIEGRAVPILYGCSPATVPYNPKWGEQVCMEGYWLLQGEDDWKPSRALVSFLENGSAPIVISFSSMPLKQPDNVLSMLKQALKQTGQRAIILTGSSGMQNHANDMDENILYVQEAPHSWLFPLSAGVIHHGGAGTTAAAVKAGKPMTICPFSGDQPFWARRMHELGVSTPTLLEKQMTAERFAEAIYSLVNSLELNNKAASLSEKVNQERGVERTIDFVDRHLKKSK</sequence>
<dbReference type="EMBL" id="JACYTN010000004">
    <property type="protein sequence ID" value="MBD8498304.1"/>
    <property type="molecule type" value="Genomic_DNA"/>
</dbReference>
<evidence type="ECO:0000313" key="3">
    <source>
        <dbReference type="EMBL" id="MBD8498304.1"/>
    </source>
</evidence>
<dbReference type="Gene3D" id="3.40.50.2000">
    <property type="entry name" value="Glycogen Phosphorylase B"/>
    <property type="match status" value="2"/>
</dbReference>
<organism evidence="3 4">
    <name type="scientific">Paenibacillus arenosi</name>
    <dbReference type="NCBI Taxonomy" id="2774142"/>
    <lineage>
        <taxon>Bacteria</taxon>
        <taxon>Bacillati</taxon>
        <taxon>Bacillota</taxon>
        <taxon>Bacilli</taxon>
        <taxon>Bacillales</taxon>
        <taxon>Paenibacillaceae</taxon>
        <taxon>Paenibacillus</taxon>
    </lineage>
</organism>
<dbReference type="PANTHER" id="PTHR48050">
    <property type="entry name" value="STEROL 3-BETA-GLUCOSYLTRANSFERASE"/>
    <property type="match status" value="1"/>
</dbReference>
<gene>
    <name evidence="3" type="ORF">IFO66_08265</name>
</gene>
<reference evidence="3 4" key="1">
    <citation type="submission" date="2020-09" db="EMBL/GenBank/DDBJ databases">
        <title>Paenibacillus sp. CAU 1523 isolated from sand of Haeundae Beach.</title>
        <authorList>
            <person name="Kim W."/>
        </authorList>
    </citation>
    <scope>NUCLEOTIDE SEQUENCE [LARGE SCALE GENOMIC DNA]</scope>
    <source>
        <strain evidence="3 4">CAU 1523</strain>
    </source>
</reference>
<dbReference type="InterPro" id="IPR050426">
    <property type="entry name" value="Glycosyltransferase_28"/>
</dbReference>
<dbReference type="PANTHER" id="PTHR48050:SF13">
    <property type="entry name" value="STEROL 3-BETA-GLUCOSYLTRANSFERASE UGT80A2"/>
    <property type="match status" value="1"/>
</dbReference>
<dbReference type="Pfam" id="PF06722">
    <property type="entry name" value="EryCIII-like_C"/>
    <property type="match status" value="1"/>
</dbReference>
<feature type="domain" description="Erythromycin biosynthesis protein CIII-like C-terminal" evidence="2">
    <location>
        <begin position="284"/>
        <end position="399"/>
    </location>
</feature>
<dbReference type="RefSeq" id="WP_192024701.1">
    <property type="nucleotide sequence ID" value="NZ_JACYTN010000004.1"/>
</dbReference>
<proteinExistence type="predicted"/>
<name>A0ABR9AXC7_9BACL</name>
<protein>
    <submittedName>
        <fullName evidence="3">Glycosyltransferase family 1 protein</fullName>
    </submittedName>
</protein>
<feature type="domain" description="Glycosyltransferase family 28 N-terminal" evidence="1">
    <location>
        <begin position="3"/>
        <end position="130"/>
    </location>
</feature>
<dbReference type="InterPro" id="IPR010610">
    <property type="entry name" value="EryCIII-like_C"/>
</dbReference>
<evidence type="ECO:0000259" key="2">
    <source>
        <dbReference type="Pfam" id="PF06722"/>
    </source>
</evidence>
<evidence type="ECO:0000259" key="1">
    <source>
        <dbReference type="Pfam" id="PF03033"/>
    </source>
</evidence>
<comment type="caution">
    <text evidence="3">The sequence shown here is derived from an EMBL/GenBank/DDBJ whole genome shotgun (WGS) entry which is preliminary data.</text>
</comment>
<dbReference type="InterPro" id="IPR002213">
    <property type="entry name" value="UDP_glucos_trans"/>
</dbReference>
<accession>A0ABR9AXC7</accession>
<dbReference type="SUPFAM" id="SSF53756">
    <property type="entry name" value="UDP-Glycosyltransferase/glycogen phosphorylase"/>
    <property type="match status" value="1"/>
</dbReference>
<dbReference type="InterPro" id="IPR004276">
    <property type="entry name" value="GlycoTrans_28_N"/>
</dbReference>
<dbReference type="CDD" id="cd03784">
    <property type="entry name" value="GT1_Gtf-like"/>
    <property type="match status" value="1"/>
</dbReference>
<dbReference type="Pfam" id="PF03033">
    <property type="entry name" value="Glyco_transf_28"/>
    <property type="match status" value="1"/>
</dbReference>
<dbReference type="Proteomes" id="UP000634529">
    <property type="component" value="Unassembled WGS sequence"/>
</dbReference>
<evidence type="ECO:0000313" key="4">
    <source>
        <dbReference type="Proteomes" id="UP000634529"/>
    </source>
</evidence>